<dbReference type="Gene3D" id="3.40.50.300">
    <property type="entry name" value="P-loop containing nucleotide triphosphate hydrolases"/>
    <property type="match status" value="1"/>
</dbReference>
<proteinExistence type="inferred from homology"/>
<keyword evidence="6 11" id="KW-1133">Transmembrane helix</keyword>
<keyword evidence="5" id="KW-0735">Signal-anchor</keyword>
<evidence type="ECO:0000256" key="3">
    <source>
        <dbReference type="ARBA" id="ARBA00022679"/>
    </source>
</evidence>
<evidence type="ECO:0000313" key="12">
    <source>
        <dbReference type="EMBL" id="VDL17553.1"/>
    </source>
</evidence>
<dbReference type="AlphaFoldDB" id="A0A0R3S913"/>
<dbReference type="EMBL" id="UYSG01000099">
    <property type="protein sequence ID" value="VDL17553.1"/>
    <property type="molecule type" value="Genomic_DNA"/>
</dbReference>
<accession>A0A0R3S913</accession>
<evidence type="ECO:0000313" key="16">
    <source>
        <dbReference type="WBParaSite" id="HDID_0000069501-mRNA-1"/>
    </source>
</evidence>
<evidence type="ECO:0000256" key="4">
    <source>
        <dbReference type="ARBA" id="ARBA00022692"/>
    </source>
</evidence>
<keyword evidence="9" id="KW-1015">Disulfide bond</keyword>
<evidence type="ECO:0000313" key="15">
    <source>
        <dbReference type="Proteomes" id="UP000321570"/>
    </source>
</evidence>
<reference evidence="13 15" key="3">
    <citation type="submission" date="2019-07" db="EMBL/GenBank/DDBJ databases">
        <authorList>
            <person name="Jastrzebski P J."/>
            <person name="Paukszto L."/>
            <person name="Jastrzebski P J."/>
        </authorList>
    </citation>
    <scope>NUCLEOTIDE SEQUENCE [LARGE SCALE GENOMIC DNA]</scope>
    <source>
        <strain evidence="13 15">WMS-il1</strain>
    </source>
</reference>
<dbReference type="SUPFAM" id="SSF52540">
    <property type="entry name" value="P-loop containing nucleoside triphosphate hydrolases"/>
    <property type="match status" value="1"/>
</dbReference>
<dbReference type="OrthoDB" id="10019582at2759"/>
<feature type="transmembrane region" description="Helical" evidence="11">
    <location>
        <begin position="14"/>
        <end position="32"/>
    </location>
</feature>
<keyword evidence="8 11" id="KW-0472">Membrane</keyword>
<evidence type="ECO:0000313" key="14">
    <source>
        <dbReference type="Proteomes" id="UP000274504"/>
    </source>
</evidence>
<dbReference type="GO" id="GO:0009101">
    <property type="term" value="P:glycoprotein biosynthetic process"/>
    <property type="evidence" value="ECO:0007669"/>
    <property type="project" value="UniProtKB-ARBA"/>
</dbReference>
<dbReference type="STRING" id="6216.A0A0R3S913"/>
<dbReference type="Pfam" id="PF03567">
    <property type="entry name" value="Sulfotransfer_2"/>
    <property type="match status" value="1"/>
</dbReference>
<dbReference type="InterPro" id="IPR007734">
    <property type="entry name" value="Heparan_SO4_2-O-STrfase"/>
</dbReference>
<evidence type="ECO:0000313" key="13">
    <source>
        <dbReference type="EMBL" id="VUZ51270.1"/>
    </source>
</evidence>
<dbReference type="InterPro" id="IPR005331">
    <property type="entry name" value="Sulfotransferase"/>
</dbReference>
<comment type="similarity">
    <text evidence="2">Belongs to the sulfotransferase 3 family.</text>
</comment>
<reference evidence="12 14" key="2">
    <citation type="submission" date="2018-11" db="EMBL/GenBank/DDBJ databases">
        <authorList>
            <consortium name="Pathogen Informatics"/>
        </authorList>
    </citation>
    <scope>NUCLEOTIDE SEQUENCE [LARGE SCALE GENOMIC DNA]</scope>
</reference>
<keyword evidence="7" id="KW-0333">Golgi apparatus</keyword>
<dbReference type="FunFam" id="3.40.50.300:FF:001418">
    <property type="entry name" value="Heparan sulfate 2-o-sulfotransferase"/>
    <property type="match status" value="1"/>
</dbReference>
<protein>
    <submittedName>
        <fullName evidence="16">Uronyl 2-sulfotransferase</fullName>
    </submittedName>
</protein>
<evidence type="ECO:0000256" key="1">
    <source>
        <dbReference type="ARBA" id="ARBA00004323"/>
    </source>
</evidence>
<dbReference type="EMBL" id="CABIJS010000432">
    <property type="protein sequence ID" value="VUZ51270.1"/>
    <property type="molecule type" value="Genomic_DNA"/>
</dbReference>
<dbReference type="Proteomes" id="UP000274504">
    <property type="component" value="Unassembled WGS sequence"/>
</dbReference>
<dbReference type="PANTHER" id="PTHR12129">
    <property type="entry name" value="HEPARAN SULFATE 2-O-SULFOTRANSFERASE"/>
    <property type="match status" value="1"/>
</dbReference>
<evidence type="ECO:0000256" key="7">
    <source>
        <dbReference type="ARBA" id="ARBA00023034"/>
    </source>
</evidence>
<evidence type="ECO:0000256" key="9">
    <source>
        <dbReference type="ARBA" id="ARBA00023157"/>
    </source>
</evidence>
<reference evidence="16" key="1">
    <citation type="submission" date="2017-02" db="UniProtKB">
        <authorList>
            <consortium name="WormBaseParasite"/>
        </authorList>
    </citation>
    <scope>IDENTIFICATION</scope>
</reference>
<dbReference type="Proteomes" id="UP000321570">
    <property type="component" value="Unassembled WGS sequence"/>
</dbReference>
<evidence type="ECO:0000256" key="2">
    <source>
        <dbReference type="ARBA" id="ARBA00010569"/>
    </source>
</evidence>
<keyword evidence="3" id="KW-0808">Transferase</keyword>
<name>A0A0R3S913_HYMDI</name>
<dbReference type="WBParaSite" id="HDID_0000069501-mRNA-1">
    <property type="protein sequence ID" value="HDID_0000069501-mRNA-1"/>
    <property type="gene ID" value="HDID_0000069501"/>
</dbReference>
<dbReference type="InterPro" id="IPR027417">
    <property type="entry name" value="P-loop_NTPase"/>
</dbReference>
<dbReference type="GO" id="GO:0004394">
    <property type="term" value="F:heparan sulfate 2-sulfotransferase activity"/>
    <property type="evidence" value="ECO:0007669"/>
    <property type="project" value="TreeGrafter"/>
</dbReference>
<evidence type="ECO:0000256" key="10">
    <source>
        <dbReference type="ARBA" id="ARBA00023180"/>
    </source>
</evidence>
<organism evidence="16">
    <name type="scientific">Hymenolepis diminuta</name>
    <name type="common">Rat tapeworm</name>
    <dbReference type="NCBI Taxonomy" id="6216"/>
    <lineage>
        <taxon>Eukaryota</taxon>
        <taxon>Metazoa</taxon>
        <taxon>Spiralia</taxon>
        <taxon>Lophotrochozoa</taxon>
        <taxon>Platyhelminthes</taxon>
        <taxon>Cestoda</taxon>
        <taxon>Eucestoda</taxon>
        <taxon>Cyclophyllidea</taxon>
        <taxon>Hymenolepididae</taxon>
        <taxon>Hymenolepis</taxon>
    </lineage>
</organism>
<keyword evidence="4 11" id="KW-0812">Transmembrane</keyword>
<sequence length="334" mass="39630">MYKPAVNLLYHRRARFYIGIFALSFLIFLHLFRRSFLIPSDHLNSNDGKIVVFNRIPKTGSTSVVRIFETLSRRNNFRVYRVAIFNPLQFLNPLAHKALIDRISSISHYSNLIVHGHFYHLNFNQFGHGRDLVYINILRDPLERLVSKYYFIRFGDDHRPNTRRSRMANDTLLHQTFDECVETQGEDCNPRRIWVQIPFFCGTASYCRIPGNPEALETAKHRLIKDYLLVGVLEFFNEFMELLSNLLPNYLNGIEGTKDLQIDGHPLWHLRNTRKKFPIQLKTRQVFQNNTVWRMEQSFYEFTKSEFISRYKIYRSSLPFDAANWQQSILIRAV</sequence>
<evidence type="ECO:0000256" key="5">
    <source>
        <dbReference type="ARBA" id="ARBA00022968"/>
    </source>
</evidence>
<dbReference type="GO" id="GO:0000139">
    <property type="term" value="C:Golgi membrane"/>
    <property type="evidence" value="ECO:0007669"/>
    <property type="project" value="UniProtKB-SubCell"/>
</dbReference>
<gene>
    <name evidence="12" type="ORF">HDID_LOCUS696</name>
    <name evidence="13" type="ORF">WMSIL1_LOCUS10001</name>
</gene>
<evidence type="ECO:0000256" key="8">
    <source>
        <dbReference type="ARBA" id="ARBA00023136"/>
    </source>
</evidence>
<keyword evidence="15" id="KW-1185">Reference proteome</keyword>
<keyword evidence="10" id="KW-0325">Glycoprotein</keyword>
<dbReference type="PANTHER" id="PTHR12129:SF17">
    <property type="entry name" value="HEPARAN SULFATE 2-O-SULFOTRANSFERASE 1"/>
    <property type="match status" value="1"/>
</dbReference>
<evidence type="ECO:0000256" key="11">
    <source>
        <dbReference type="SAM" id="Phobius"/>
    </source>
</evidence>
<comment type="subcellular location">
    <subcellularLocation>
        <location evidence="1">Golgi apparatus membrane</location>
        <topology evidence="1">Single-pass type II membrane protein</topology>
    </subcellularLocation>
</comment>
<evidence type="ECO:0000256" key="6">
    <source>
        <dbReference type="ARBA" id="ARBA00022989"/>
    </source>
</evidence>